<gene>
    <name evidence="6" type="ORF">PSQ90_07820</name>
</gene>
<organism evidence="6 7">
    <name type="scientific">Devosia rhodophyticola</name>
    <dbReference type="NCBI Taxonomy" id="3026423"/>
    <lineage>
        <taxon>Bacteria</taxon>
        <taxon>Pseudomonadati</taxon>
        <taxon>Pseudomonadota</taxon>
        <taxon>Alphaproteobacteria</taxon>
        <taxon>Hyphomicrobiales</taxon>
        <taxon>Devosiaceae</taxon>
        <taxon>Devosia</taxon>
    </lineage>
</organism>
<dbReference type="Pfam" id="PF13356">
    <property type="entry name" value="Arm-DNA-bind_3"/>
    <property type="match status" value="1"/>
</dbReference>
<evidence type="ECO:0000256" key="4">
    <source>
        <dbReference type="ARBA" id="ARBA00023172"/>
    </source>
</evidence>
<keyword evidence="4" id="KW-0233">DNA recombination</keyword>
<dbReference type="Proteomes" id="UP001222118">
    <property type="component" value="Chromosome"/>
</dbReference>
<dbReference type="CDD" id="cd00796">
    <property type="entry name" value="INT_Rci_Hp1_C"/>
    <property type="match status" value="1"/>
</dbReference>
<keyword evidence="7" id="KW-1185">Reference proteome</keyword>
<feature type="domain" description="Tyr recombinase" evidence="5">
    <location>
        <begin position="224"/>
        <end position="398"/>
    </location>
</feature>
<dbReference type="InterPro" id="IPR002104">
    <property type="entry name" value="Integrase_catalytic"/>
</dbReference>
<reference evidence="6 7" key="1">
    <citation type="submission" date="2023-02" db="EMBL/GenBank/DDBJ databases">
        <title>Devosia chondri sp. nov., isolated from the phycosphere of marine algae.</title>
        <authorList>
            <person name="Kim J.M."/>
            <person name="Lee J.K."/>
            <person name="Choi B.J."/>
            <person name="Bayburt H."/>
            <person name="Jeon C.O."/>
        </authorList>
    </citation>
    <scope>NUCLEOTIDE SEQUENCE [LARGE SCALE GENOMIC DNA]</scope>
    <source>
        <strain evidence="6 7">G2-5</strain>
    </source>
</reference>
<dbReference type="InterPro" id="IPR013762">
    <property type="entry name" value="Integrase-like_cat_sf"/>
</dbReference>
<dbReference type="InterPro" id="IPR050808">
    <property type="entry name" value="Phage_Integrase"/>
</dbReference>
<dbReference type="SUPFAM" id="SSF56349">
    <property type="entry name" value="DNA breaking-rejoining enzymes"/>
    <property type="match status" value="1"/>
</dbReference>
<dbReference type="InterPro" id="IPR025166">
    <property type="entry name" value="Integrase_DNA_bind_dom"/>
</dbReference>
<dbReference type="InterPro" id="IPR010998">
    <property type="entry name" value="Integrase_recombinase_N"/>
</dbReference>
<dbReference type="Gene3D" id="1.10.150.130">
    <property type="match status" value="1"/>
</dbReference>
<evidence type="ECO:0000256" key="1">
    <source>
        <dbReference type="ARBA" id="ARBA00008857"/>
    </source>
</evidence>
<dbReference type="PANTHER" id="PTHR30629:SF2">
    <property type="entry name" value="PROPHAGE INTEGRASE INTS-RELATED"/>
    <property type="match status" value="1"/>
</dbReference>
<dbReference type="InterPro" id="IPR038488">
    <property type="entry name" value="Integrase_DNA-bd_sf"/>
</dbReference>
<comment type="similarity">
    <text evidence="1">Belongs to the 'phage' integrase family.</text>
</comment>
<evidence type="ECO:0000313" key="6">
    <source>
        <dbReference type="EMBL" id="WDR07315.1"/>
    </source>
</evidence>
<dbReference type="EMBL" id="CP118247">
    <property type="protein sequence ID" value="WDR07315.1"/>
    <property type="molecule type" value="Genomic_DNA"/>
</dbReference>
<evidence type="ECO:0000256" key="3">
    <source>
        <dbReference type="ARBA" id="ARBA00023125"/>
    </source>
</evidence>
<dbReference type="RefSeq" id="WP_282212828.1">
    <property type="nucleotide sequence ID" value="NZ_CP118247.1"/>
</dbReference>
<name>A0ABY7Z285_9HYPH</name>
<dbReference type="Gene3D" id="1.10.443.10">
    <property type="entry name" value="Intergrase catalytic core"/>
    <property type="match status" value="1"/>
</dbReference>
<dbReference type="PROSITE" id="PS51898">
    <property type="entry name" value="TYR_RECOMBINASE"/>
    <property type="match status" value="1"/>
</dbReference>
<protein>
    <submittedName>
        <fullName evidence="6">Site-specific integrase</fullName>
    </submittedName>
</protein>
<keyword evidence="2" id="KW-0229">DNA integration</keyword>
<evidence type="ECO:0000259" key="5">
    <source>
        <dbReference type="PROSITE" id="PS51898"/>
    </source>
</evidence>
<dbReference type="InterPro" id="IPR011010">
    <property type="entry name" value="DNA_brk_join_enz"/>
</dbReference>
<dbReference type="Pfam" id="PF00589">
    <property type="entry name" value="Phage_integrase"/>
    <property type="match status" value="1"/>
</dbReference>
<dbReference type="Gene3D" id="3.30.160.390">
    <property type="entry name" value="Integrase, DNA-binding domain"/>
    <property type="match status" value="1"/>
</dbReference>
<sequence>MPKLTKGVVDKYELRGRQYTIWCSELKGFGVYVYPTGKRTYFVDYRADGGRRRMTIGSHGAITADQARKLAIETMGGVVLQKDDPLLERKTRRRSMTVAHLCDQYLELAQKGLILGKGGRPKKVSTLSTDVGRVERHIKPLLGRKLVLDLKRADVAKFIRDVTAGKTAMVEKSDKLRGKSVVAGGSGTAARTAGLLGGILTYAVSEGIIEFNPASGVPRPVGNKKTRRLSRDEYGALGTALAATTETWQAVAGVQLLALTGCRISEIAKLRWSDVDTEGQALRLGDSKTGASIRPLAHPALEVLASLPRVAGSPWVLPGARNPAEPFGGMRGAIERLARKAKIDDLTAHVFRHSFASIGGDLDYAEATIGTIIGHAGQGITSRYVHRLDSVLLAAANRIAGEIERQMTGKTAAVVRLQSRA</sequence>
<evidence type="ECO:0000256" key="2">
    <source>
        <dbReference type="ARBA" id="ARBA00022908"/>
    </source>
</evidence>
<dbReference type="PANTHER" id="PTHR30629">
    <property type="entry name" value="PROPHAGE INTEGRASE"/>
    <property type="match status" value="1"/>
</dbReference>
<proteinExistence type="inferred from homology"/>
<evidence type="ECO:0000313" key="7">
    <source>
        <dbReference type="Proteomes" id="UP001222118"/>
    </source>
</evidence>
<keyword evidence="3" id="KW-0238">DNA-binding</keyword>
<accession>A0ABY7Z285</accession>